<evidence type="ECO:0000313" key="3">
    <source>
        <dbReference type="Proteomes" id="UP000287171"/>
    </source>
</evidence>
<proteinExistence type="predicted"/>
<feature type="region of interest" description="Disordered" evidence="1">
    <location>
        <begin position="701"/>
        <end position="721"/>
    </location>
</feature>
<sequence>MRVEMYKISYGNYKFTAEIDTGAEVGDNQITLWYCEKIPMDALSLAQINTQLLLKALKEPHKSLLMPYLDEIKQNHKQTLEQEMSAIIKPYSSQKLPGEIKRKIRRMREKIRVTLEQLETQFMQQEILTLERTCFDLDAIEKDYQIYGEWKFLRDFLFEEATYENIRNFCHDFASNPSTRSIVESREGRWIKRNALYTRNLLSVVGEQALLANDGSYMRLAREFFRWLDLHLEEILNHPEYQHLNKLDSIDKTSTHESDTYIRPAIELFKTLPGIAIRYSCQGVSGKVNMNPYEILTITPHEEFASITFSGISYLIHDAISARLSQFASITTQRIPCNFTAGLILRSTGNNLRFREELYLLARQLHYMLDTEQRELSPTTPVKIIQAWENANHPEYPPQIEHNGGILAGRLTWLCQPENIEYTLSRLNHFNHWAKARDLLYYEDRQSLYNIKALLIKEAYQSGTIQLSGYIDGSPTFPFHLMINHACYMAGELLLETLKDSQSSNHEETARHLFQRLTGQPFQAPENVEQLDQKKIEGLIQNELEELIQQALQRRQPIPYQQLEALLIYPMDLLNTTSRYLYDWDTLNAGDLRKLDPEGLSLLSFHYESDTASYIFHLPYRTGEEFLPAKHIQQIKGKASQERQEYGTFYGRAITEEESINHPIEEILYSLGIYIGRNFPRRLERKKEQFQPLHNWNLQDFEDEEYPHDTKQLQRKKNQQA</sequence>
<accession>A0A402B585</accession>
<dbReference type="EMBL" id="BIFT01000001">
    <property type="protein sequence ID" value="GCE26511.1"/>
    <property type="molecule type" value="Genomic_DNA"/>
</dbReference>
<protein>
    <submittedName>
        <fullName evidence="2">Uncharacterized protein</fullName>
    </submittedName>
</protein>
<dbReference type="AlphaFoldDB" id="A0A402B585"/>
<evidence type="ECO:0000256" key="1">
    <source>
        <dbReference type="SAM" id="MobiDB-lite"/>
    </source>
</evidence>
<comment type="caution">
    <text evidence="2">The sequence shown here is derived from an EMBL/GenBank/DDBJ whole genome shotgun (WGS) entry which is preliminary data.</text>
</comment>
<organism evidence="2 3">
    <name type="scientific">Dictyobacter alpinus</name>
    <dbReference type="NCBI Taxonomy" id="2014873"/>
    <lineage>
        <taxon>Bacteria</taxon>
        <taxon>Bacillati</taxon>
        <taxon>Chloroflexota</taxon>
        <taxon>Ktedonobacteria</taxon>
        <taxon>Ktedonobacterales</taxon>
        <taxon>Dictyobacteraceae</taxon>
        <taxon>Dictyobacter</taxon>
    </lineage>
</organism>
<keyword evidence="3" id="KW-1185">Reference proteome</keyword>
<evidence type="ECO:0000313" key="2">
    <source>
        <dbReference type="EMBL" id="GCE26511.1"/>
    </source>
</evidence>
<reference evidence="3" key="1">
    <citation type="submission" date="2018-12" db="EMBL/GenBank/DDBJ databases">
        <title>Tengunoibacter tsumagoiensis gen. nov., sp. nov., Dictyobacter kobayashii sp. nov., D. alpinus sp. nov., and D. joshuensis sp. nov. and description of Dictyobacteraceae fam. nov. within the order Ktedonobacterales isolated from Tengu-no-mugimeshi.</title>
        <authorList>
            <person name="Wang C.M."/>
            <person name="Zheng Y."/>
            <person name="Sakai Y."/>
            <person name="Toyoda A."/>
            <person name="Minakuchi Y."/>
            <person name="Abe K."/>
            <person name="Yokota A."/>
            <person name="Yabe S."/>
        </authorList>
    </citation>
    <scope>NUCLEOTIDE SEQUENCE [LARGE SCALE GENOMIC DNA]</scope>
    <source>
        <strain evidence="3">Uno16</strain>
    </source>
</reference>
<name>A0A402B585_9CHLR</name>
<dbReference type="OrthoDB" id="137779at2"/>
<gene>
    <name evidence="2" type="ORF">KDA_19950</name>
</gene>
<dbReference type="RefSeq" id="WP_126626956.1">
    <property type="nucleotide sequence ID" value="NZ_BIFT01000001.1"/>
</dbReference>
<dbReference type="Proteomes" id="UP000287171">
    <property type="component" value="Unassembled WGS sequence"/>
</dbReference>